<name>A0ABW4VYG9_9BACI</name>
<dbReference type="Proteomes" id="UP001597383">
    <property type="component" value="Unassembled WGS sequence"/>
</dbReference>
<evidence type="ECO:0000313" key="4">
    <source>
        <dbReference type="Proteomes" id="UP001597383"/>
    </source>
</evidence>
<dbReference type="NCBIfam" id="TIGR02873">
    <property type="entry name" value="spore_ylxY"/>
    <property type="match status" value="1"/>
</dbReference>
<evidence type="ECO:0000256" key="1">
    <source>
        <dbReference type="SAM" id="Phobius"/>
    </source>
</evidence>
<dbReference type="CDD" id="cd10950">
    <property type="entry name" value="CE4_BsYlxY_like"/>
    <property type="match status" value="1"/>
</dbReference>
<dbReference type="PROSITE" id="PS51677">
    <property type="entry name" value="NODB"/>
    <property type="match status" value="1"/>
</dbReference>
<dbReference type="PANTHER" id="PTHR10587">
    <property type="entry name" value="GLYCOSYL TRANSFERASE-RELATED"/>
    <property type="match status" value="1"/>
</dbReference>
<accession>A0ABW4VYG9</accession>
<dbReference type="Pfam" id="PF01522">
    <property type="entry name" value="Polysacc_deac_1"/>
    <property type="match status" value="1"/>
</dbReference>
<dbReference type="EMBL" id="JBHUHQ010000013">
    <property type="protein sequence ID" value="MFD2044151.1"/>
    <property type="molecule type" value="Genomic_DNA"/>
</dbReference>
<reference evidence="4" key="1">
    <citation type="journal article" date="2019" name="Int. J. Syst. Evol. Microbiol.">
        <title>The Global Catalogue of Microorganisms (GCM) 10K type strain sequencing project: providing services to taxonomists for standard genome sequencing and annotation.</title>
        <authorList>
            <consortium name="The Broad Institute Genomics Platform"/>
            <consortium name="The Broad Institute Genome Sequencing Center for Infectious Disease"/>
            <person name="Wu L."/>
            <person name="Ma J."/>
        </authorList>
    </citation>
    <scope>NUCLEOTIDE SEQUENCE [LARGE SCALE GENOMIC DNA]</scope>
    <source>
        <strain evidence="4">R28</strain>
    </source>
</reference>
<dbReference type="SUPFAM" id="SSF88713">
    <property type="entry name" value="Glycoside hydrolase/deacetylase"/>
    <property type="match status" value="1"/>
</dbReference>
<dbReference type="InterPro" id="IPR050248">
    <property type="entry name" value="Polysacc_deacetylase_ArnD"/>
</dbReference>
<dbReference type="RefSeq" id="WP_377555742.1">
    <property type="nucleotide sequence ID" value="NZ_JBHUHQ010000013.1"/>
</dbReference>
<feature type="transmembrane region" description="Helical" evidence="1">
    <location>
        <begin position="7"/>
        <end position="23"/>
    </location>
</feature>
<dbReference type="InterPro" id="IPR011330">
    <property type="entry name" value="Glyco_hydro/deAcase_b/a-brl"/>
</dbReference>
<gene>
    <name evidence="3" type="ORF">ACFSJF_07735</name>
</gene>
<dbReference type="InterPro" id="IPR002509">
    <property type="entry name" value="NODB_dom"/>
</dbReference>
<dbReference type="InterPro" id="IPR014228">
    <property type="entry name" value="Spore_polysacc_deacetyl_YlxY"/>
</dbReference>
<feature type="domain" description="NodB homology" evidence="2">
    <location>
        <begin position="130"/>
        <end position="306"/>
    </location>
</feature>
<proteinExistence type="predicted"/>
<evidence type="ECO:0000313" key="3">
    <source>
        <dbReference type="EMBL" id="MFD2044151.1"/>
    </source>
</evidence>
<organism evidence="3 4">
    <name type="scientific">Ornithinibacillus salinisoli</name>
    <dbReference type="NCBI Taxonomy" id="1848459"/>
    <lineage>
        <taxon>Bacteria</taxon>
        <taxon>Bacillati</taxon>
        <taxon>Bacillota</taxon>
        <taxon>Bacilli</taxon>
        <taxon>Bacillales</taxon>
        <taxon>Bacillaceae</taxon>
        <taxon>Ornithinibacillus</taxon>
    </lineage>
</organism>
<sequence>MYKYKDFINLCVFIIIVMLSFHPETNPFTSSNHIHTGSVMEVSKNDALYQEIQEKSSELNQEPQDAYIDDVWKKTPGRNGLTVNIDRSYKQMKKKGKYNDKLLVYDQIPPEVKLEDLPTAPIYRGHPEKNMVSFLINVSWGGEYIPKILNILKENNVKATFFIEGKWAKENIDYVKMINEQDHTIGNHAYNHPDMARLSEQEIVDQISKTNEVLKGITGSSPKWFAPPSGSFSDQVVKSAEQLGMETILWTVDTIDWKNPTVSVMMNRVMGKIHPGATILMHPTSSVVHALPTMIAQIKEKDLKIGKIDDLLDESR</sequence>
<evidence type="ECO:0000259" key="2">
    <source>
        <dbReference type="PROSITE" id="PS51677"/>
    </source>
</evidence>
<keyword evidence="4" id="KW-1185">Reference proteome</keyword>
<keyword evidence="1" id="KW-0472">Membrane</keyword>
<comment type="caution">
    <text evidence="3">The sequence shown here is derived from an EMBL/GenBank/DDBJ whole genome shotgun (WGS) entry which is preliminary data.</text>
</comment>
<protein>
    <submittedName>
        <fullName evidence="3">Polysaccharide deacetylase family protein</fullName>
    </submittedName>
</protein>
<keyword evidence="1" id="KW-1133">Transmembrane helix</keyword>
<dbReference type="PANTHER" id="PTHR10587:SF80">
    <property type="entry name" value="CHITOOLIGOSACCHARIDE DEACETYLASE"/>
    <property type="match status" value="1"/>
</dbReference>
<keyword evidence="1" id="KW-0812">Transmembrane</keyword>
<dbReference type="Gene3D" id="3.20.20.370">
    <property type="entry name" value="Glycoside hydrolase/deacetylase"/>
    <property type="match status" value="1"/>
</dbReference>